<evidence type="ECO:0000256" key="10">
    <source>
        <dbReference type="RuleBase" id="RU000512"/>
    </source>
</evidence>
<feature type="binding site" evidence="7 9">
    <location>
        <position position="194"/>
    </location>
    <ligand>
        <name>substrate</name>
    </ligand>
</feature>
<dbReference type="InterPro" id="IPR047596">
    <property type="entry name" value="OMPdecase_bac"/>
</dbReference>
<feature type="binding site" evidence="7 9">
    <location>
        <position position="214"/>
    </location>
    <ligand>
        <name>substrate</name>
    </ligand>
</feature>
<dbReference type="CDD" id="cd04725">
    <property type="entry name" value="OMP_decarboxylase_like"/>
    <property type="match status" value="1"/>
</dbReference>
<dbReference type="Proteomes" id="UP000295122">
    <property type="component" value="Unassembled WGS sequence"/>
</dbReference>
<dbReference type="EMBL" id="SNZR01000011">
    <property type="protein sequence ID" value="TDR94142.1"/>
    <property type="molecule type" value="Genomic_DNA"/>
</dbReference>
<feature type="binding site" evidence="7">
    <location>
        <begin position="69"/>
        <end position="78"/>
    </location>
    <ligand>
        <name>substrate</name>
    </ligand>
</feature>
<evidence type="ECO:0000256" key="3">
    <source>
        <dbReference type="ARBA" id="ARBA00022793"/>
    </source>
</evidence>
<dbReference type="InterPro" id="IPR018089">
    <property type="entry name" value="OMPdecase_AS"/>
</dbReference>
<keyword evidence="4 7" id="KW-0665">Pyrimidine biosynthesis</keyword>
<dbReference type="PANTHER" id="PTHR32119:SF2">
    <property type="entry name" value="OROTIDINE 5'-PHOSPHATE DECARBOXYLASE"/>
    <property type="match status" value="1"/>
</dbReference>
<dbReference type="Pfam" id="PF00215">
    <property type="entry name" value="OMPdecase"/>
    <property type="match status" value="1"/>
</dbReference>
<dbReference type="GO" id="GO:0006207">
    <property type="term" value="P:'de novo' pyrimidine nucleobase biosynthetic process"/>
    <property type="evidence" value="ECO:0007669"/>
    <property type="project" value="InterPro"/>
</dbReference>
<dbReference type="RefSeq" id="WP_133769068.1">
    <property type="nucleotide sequence ID" value="NZ_SNZR01000011.1"/>
</dbReference>
<accession>A0A4R7C839</accession>
<evidence type="ECO:0000256" key="9">
    <source>
        <dbReference type="PIRSR" id="PIRSR614732-2"/>
    </source>
</evidence>
<dbReference type="InterPro" id="IPR001754">
    <property type="entry name" value="OMPdeCOase_dom"/>
</dbReference>
<sequence>MPKSTTTADKPSGGLIVALDVPTIRDAERLAERLGDLRPVFKIGHQLAYTGGLALAEKLIRAGQEVFLDLKLHDIPRTVEEGVRSLAGFGATFLTVHAYPQTMRAAIAGRGESGLKLLAVTVLTSMDEEDAKAAGYAKGVATLVDERAADGDAAGIDGLVCSPMEVASLRKLVGQRRSLVVPGTRPAGAAAGDQKRVRTPAEAMRDGADYLVMGRPITGAADPVAAARAILAEMQAERT</sequence>
<evidence type="ECO:0000256" key="5">
    <source>
        <dbReference type="ARBA" id="ARBA00023239"/>
    </source>
</evidence>
<dbReference type="PROSITE" id="PS00156">
    <property type="entry name" value="OMPDECASE"/>
    <property type="match status" value="1"/>
</dbReference>
<evidence type="ECO:0000256" key="6">
    <source>
        <dbReference type="ARBA" id="ARBA00049157"/>
    </source>
</evidence>
<feature type="active site" description="Proton donor" evidence="7">
    <location>
        <position position="71"/>
    </location>
</feature>
<evidence type="ECO:0000313" key="13">
    <source>
        <dbReference type="Proteomes" id="UP000295122"/>
    </source>
</evidence>
<feature type="binding site" evidence="7 9">
    <location>
        <position position="20"/>
    </location>
    <ligand>
        <name>substrate</name>
    </ligand>
</feature>
<feature type="binding site" evidence="7 9">
    <location>
        <position position="185"/>
    </location>
    <ligand>
        <name>substrate</name>
    </ligand>
</feature>
<feature type="active site" description="For OMPdecase activity" evidence="8">
    <location>
        <position position="71"/>
    </location>
</feature>
<evidence type="ECO:0000259" key="11">
    <source>
        <dbReference type="SMART" id="SM00934"/>
    </source>
</evidence>
<evidence type="ECO:0000256" key="4">
    <source>
        <dbReference type="ARBA" id="ARBA00022975"/>
    </source>
</evidence>
<evidence type="ECO:0000313" key="12">
    <source>
        <dbReference type="EMBL" id="TDR94142.1"/>
    </source>
</evidence>
<dbReference type="NCBIfam" id="TIGR01740">
    <property type="entry name" value="pyrF"/>
    <property type="match status" value="1"/>
</dbReference>
<dbReference type="GO" id="GO:0005829">
    <property type="term" value="C:cytosol"/>
    <property type="evidence" value="ECO:0007669"/>
    <property type="project" value="TreeGrafter"/>
</dbReference>
<evidence type="ECO:0000256" key="8">
    <source>
        <dbReference type="PIRSR" id="PIRSR614732-1"/>
    </source>
</evidence>
<feature type="binding site" evidence="7 9">
    <location>
        <position position="124"/>
    </location>
    <ligand>
        <name>substrate</name>
    </ligand>
</feature>
<dbReference type="InterPro" id="IPR013785">
    <property type="entry name" value="Aldolase_TIM"/>
</dbReference>
<comment type="similarity">
    <text evidence="7">Belongs to the OMP decarboxylase family. Type 1 subfamily.</text>
</comment>
<dbReference type="PANTHER" id="PTHR32119">
    <property type="entry name" value="OROTIDINE 5'-PHOSPHATE DECARBOXYLASE"/>
    <property type="match status" value="1"/>
</dbReference>
<dbReference type="OrthoDB" id="9806203at2"/>
<feature type="active site" description="For OMPdecase activity" evidence="8">
    <location>
        <position position="69"/>
    </location>
</feature>
<dbReference type="AlphaFoldDB" id="A0A4R7C839"/>
<feature type="binding site" evidence="7 9">
    <location>
        <position position="42"/>
    </location>
    <ligand>
        <name>substrate</name>
    </ligand>
</feature>
<organism evidence="12 13">
    <name type="scientific">Enterovirga rhinocerotis</name>
    <dbReference type="NCBI Taxonomy" id="1339210"/>
    <lineage>
        <taxon>Bacteria</taxon>
        <taxon>Pseudomonadati</taxon>
        <taxon>Pseudomonadota</taxon>
        <taxon>Alphaproteobacteria</taxon>
        <taxon>Hyphomicrobiales</taxon>
        <taxon>Methylobacteriaceae</taxon>
        <taxon>Enterovirga</taxon>
    </lineage>
</organism>
<dbReference type="NCBIfam" id="NF001273">
    <property type="entry name" value="PRK00230.1"/>
    <property type="match status" value="1"/>
</dbReference>
<evidence type="ECO:0000256" key="1">
    <source>
        <dbReference type="ARBA" id="ARBA00002356"/>
    </source>
</evidence>
<keyword evidence="3 7" id="KW-0210">Decarboxylase</keyword>
<feature type="binding site" evidence="7 9">
    <location>
        <position position="215"/>
    </location>
    <ligand>
        <name>substrate</name>
    </ligand>
</feature>
<dbReference type="Gene3D" id="3.20.20.70">
    <property type="entry name" value="Aldolase class I"/>
    <property type="match status" value="1"/>
</dbReference>
<comment type="caution">
    <text evidence="12">The sequence shown here is derived from an EMBL/GenBank/DDBJ whole genome shotgun (WGS) entry which is preliminary data.</text>
</comment>
<protein>
    <recommendedName>
        <fullName evidence="7">Orotidine 5'-phosphate decarboxylase</fullName>
        <ecNumber evidence="7">4.1.1.23</ecNumber>
    </recommendedName>
    <alternativeName>
        <fullName evidence="7">OMP decarboxylase</fullName>
        <shortName evidence="7">OMPDCase</shortName>
        <shortName evidence="7">OMPdecase</shortName>
    </alternativeName>
</protein>
<keyword evidence="5 7" id="KW-0456">Lyase</keyword>
<evidence type="ECO:0000256" key="7">
    <source>
        <dbReference type="HAMAP-Rule" id="MF_01200"/>
    </source>
</evidence>
<feature type="domain" description="Orotidine 5'-phosphate decarboxylase" evidence="11">
    <location>
        <begin position="14"/>
        <end position="230"/>
    </location>
</feature>
<feature type="active site" description="For OMPdecase activity" evidence="8">
    <location>
        <position position="74"/>
    </location>
</feature>
<gene>
    <name evidence="7" type="primary">pyrF</name>
    <name evidence="12" type="ORF">EV668_1418</name>
</gene>
<dbReference type="UniPathway" id="UPA00070">
    <property type="reaction ID" value="UER00120"/>
</dbReference>
<comment type="pathway">
    <text evidence="2 7 10">Pyrimidine metabolism; UMP biosynthesis via de novo pathway; UMP from orotate: step 2/2.</text>
</comment>
<evidence type="ECO:0000256" key="2">
    <source>
        <dbReference type="ARBA" id="ARBA00004861"/>
    </source>
</evidence>
<reference evidence="12 13" key="1">
    <citation type="submission" date="2019-03" db="EMBL/GenBank/DDBJ databases">
        <title>Genomic Encyclopedia of Type Strains, Phase IV (KMG-IV): sequencing the most valuable type-strain genomes for metagenomic binning, comparative biology and taxonomic classification.</title>
        <authorList>
            <person name="Goeker M."/>
        </authorList>
    </citation>
    <scope>NUCLEOTIDE SEQUENCE [LARGE SCALE GENOMIC DNA]</scope>
    <source>
        <strain evidence="12 13">DSM 25903</strain>
    </source>
</reference>
<dbReference type="HAMAP" id="MF_01200_B">
    <property type="entry name" value="OMPdecase_type1_B"/>
    <property type="match status" value="1"/>
</dbReference>
<dbReference type="SUPFAM" id="SSF51366">
    <property type="entry name" value="Ribulose-phoshate binding barrel"/>
    <property type="match status" value="1"/>
</dbReference>
<comment type="catalytic activity">
    <reaction evidence="6 7 10">
        <text>orotidine 5'-phosphate + H(+) = UMP + CO2</text>
        <dbReference type="Rhea" id="RHEA:11596"/>
        <dbReference type="ChEBI" id="CHEBI:15378"/>
        <dbReference type="ChEBI" id="CHEBI:16526"/>
        <dbReference type="ChEBI" id="CHEBI:57538"/>
        <dbReference type="ChEBI" id="CHEBI:57865"/>
        <dbReference type="EC" id="4.1.1.23"/>
    </reaction>
</comment>
<dbReference type="InterPro" id="IPR014732">
    <property type="entry name" value="OMPdecase"/>
</dbReference>
<keyword evidence="13" id="KW-1185">Reference proteome</keyword>
<name>A0A4R7C839_9HYPH</name>
<proteinExistence type="inferred from homology"/>
<dbReference type="SMART" id="SM00934">
    <property type="entry name" value="OMPdecase"/>
    <property type="match status" value="1"/>
</dbReference>
<dbReference type="EC" id="4.1.1.23" evidence="7"/>
<dbReference type="GO" id="GO:0044205">
    <property type="term" value="P:'de novo' UMP biosynthetic process"/>
    <property type="evidence" value="ECO:0007669"/>
    <property type="project" value="UniProtKB-UniRule"/>
</dbReference>
<comment type="subunit">
    <text evidence="7">Homodimer.</text>
</comment>
<comment type="function">
    <text evidence="1 7">Catalyzes the decarboxylation of orotidine 5'-monophosphate (OMP) to uridine 5'-monophosphate (UMP).</text>
</comment>
<dbReference type="GO" id="GO:0004590">
    <property type="term" value="F:orotidine-5'-phosphate decarboxylase activity"/>
    <property type="evidence" value="ECO:0007669"/>
    <property type="project" value="UniProtKB-UniRule"/>
</dbReference>
<dbReference type="InterPro" id="IPR011060">
    <property type="entry name" value="RibuloseP-bd_barrel"/>
</dbReference>